<feature type="non-terminal residue" evidence="3">
    <location>
        <position position="1"/>
    </location>
</feature>
<dbReference type="GO" id="GO:0035597">
    <property type="term" value="F:tRNA-2-methylthio-N(6)-dimethylallyladenosine(37) synthase activity"/>
    <property type="evidence" value="ECO:0007669"/>
    <property type="project" value="TreeGrafter"/>
</dbReference>
<proteinExistence type="predicted"/>
<dbReference type="EMBL" id="BARS01057078">
    <property type="protein sequence ID" value="GAG48416.1"/>
    <property type="molecule type" value="Genomic_DNA"/>
</dbReference>
<dbReference type="InterPro" id="IPR020612">
    <property type="entry name" value="Methylthiotransferase_CS"/>
</dbReference>
<feature type="non-terminal residue" evidence="3">
    <location>
        <position position="153"/>
    </location>
</feature>
<dbReference type="Gene3D" id="3.40.50.12160">
    <property type="entry name" value="Methylthiotransferase, N-terminal domain"/>
    <property type="match status" value="1"/>
</dbReference>
<dbReference type="InterPro" id="IPR007197">
    <property type="entry name" value="rSAM"/>
</dbReference>
<sequence>KSLKRSRPSLTLAVTGCLVNSKVNQLKESFPDVDYFFKPGDYPQWLEKAESEPILPRHPLPSTFVPIIQGCDNFCSYCIVPYRRGRERSRPLDEVVAEVKELGRRGVKEVTLLGQNVDSYGHDLLERPDLADLLKELNAVEGLGRIRFLTNHP</sequence>
<dbReference type="GO" id="GO:0005829">
    <property type="term" value="C:cytosol"/>
    <property type="evidence" value="ECO:0007669"/>
    <property type="project" value="TreeGrafter"/>
</dbReference>
<evidence type="ECO:0000313" key="3">
    <source>
        <dbReference type="EMBL" id="GAG48416.1"/>
    </source>
</evidence>
<feature type="domain" description="Radical SAM core" evidence="2">
    <location>
        <begin position="57"/>
        <end position="153"/>
    </location>
</feature>
<evidence type="ECO:0000256" key="1">
    <source>
        <dbReference type="ARBA" id="ARBA00001966"/>
    </source>
</evidence>
<dbReference type="SUPFAM" id="SSF102114">
    <property type="entry name" value="Radical SAM enzymes"/>
    <property type="match status" value="1"/>
</dbReference>
<dbReference type="GO" id="GO:0051539">
    <property type="term" value="F:4 iron, 4 sulfur cluster binding"/>
    <property type="evidence" value="ECO:0007669"/>
    <property type="project" value="InterPro"/>
</dbReference>
<dbReference type="PANTHER" id="PTHR43020:SF2">
    <property type="entry name" value="MITOCHONDRIAL TRNA METHYLTHIOTRANSFERASE CDK5RAP1"/>
    <property type="match status" value="1"/>
</dbReference>
<dbReference type="AlphaFoldDB" id="X0ZJC3"/>
<name>X0ZJC3_9ZZZZ</name>
<comment type="cofactor">
    <cofactor evidence="1">
        <name>[4Fe-4S] cluster</name>
        <dbReference type="ChEBI" id="CHEBI:49883"/>
    </cofactor>
</comment>
<gene>
    <name evidence="3" type="ORF">S01H1_83834</name>
</gene>
<reference evidence="3" key="1">
    <citation type="journal article" date="2014" name="Front. Microbiol.">
        <title>High frequency of phylogenetically diverse reductive dehalogenase-homologous genes in deep subseafloor sedimentary metagenomes.</title>
        <authorList>
            <person name="Kawai M."/>
            <person name="Futagami T."/>
            <person name="Toyoda A."/>
            <person name="Takaki Y."/>
            <person name="Nishi S."/>
            <person name="Hori S."/>
            <person name="Arai W."/>
            <person name="Tsubouchi T."/>
            <person name="Morono Y."/>
            <person name="Uchiyama I."/>
            <person name="Ito T."/>
            <person name="Fujiyama A."/>
            <person name="Inagaki F."/>
            <person name="Takami H."/>
        </authorList>
    </citation>
    <scope>NUCLEOTIDE SEQUENCE</scope>
    <source>
        <strain evidence="3">Expedition CK06-06</strain>
    </source>
</reference>
<protein>
    <recommendedName>
        <fullName evidence="2">Radical SAM core domain-containing protein</fullName>
    </recommendedName>
</protein>
<organism evidence="3">
    <name type="scientific">marine sediment metagenome</name>
    <dbReference type="NCBI Taxonomy" id="412755"/>
    <lineage>
        <taxon>unclassified sequences</taxon>
        <taxon>metagenomes</taxon>
        <taxon>ecological metagenomes</taxon>
    </lineage>
</organism>
<dbReference type="PANTHER" id="PTHR43020">
    <property type="entry name" value="CDK5 REGULATORY SUBUNIT-ASSOCIATED PROTEIN 1"/>
    <property type="match status" value="1"/>
</dbReference>
<dbReference type="PROSITE" id="PS51918">
    <property type="entry name" value="RADICAL_SAM"/>
    <property type="match status" value="1"/>
</dbReference>
<dbReference type="SFLD" id="SFLDS00029">
    <property type="entry name" value="Radical_SAM"/>
    <property type="match status" value="1"/>
</dbReference>
<dbReference type="InterPro" id="IPR038135">
    <property type="entry name" value="Methylthiotransferase_N_sf"/>
</dbReference>
<dbReference type="Gene3D" id="3.80.30.20">
    <property type="entry name" value="tm_1862 like domain"/>
    <property type="match status" value="1"/>
</dbReference>
<accession>X0ZJC3</accession>
<comment type="caution">
    <text evidence="3">The sequence shown here is derived from an EMBL/GenBank/DDBJ whole genome shotgun (WGS) entry which is preliminary data.</text>
</comment>
<dbReference type="CDD" id="cd01335">
    <property type="entry name" value="Radical_SAM"/>
    <property type="match status" value="1"/>
</dbReference>
<dbReference type="InterPro" id="IPR023404">
    <property type="entry name" value="rSAM_horseshoe"/>
</dbReference>
<dbReference type="Pfam" id="PF04055">
    <property type="entry name" value="Radical_SAM"/>
    <property type="match status" value="1"/>
</dbReference>
<evidence type="ECO:0000259" key="2">
    <source>
        <dbReference type="PROSITE" id="PS51918"/>
    </source>
</evidence>
<dbReference type="PROSITE" id="PS01278">
    <property type="entry name" value="MTTASE_RADICAL"/>
    <property type="match status" value="1"/>
</dbReference>
<dbReference type="InterPro" id="IPR058240">
    <property type="entry name" value="rSAM_sf"/>
</dbReference>